<keyword evidence="3 5" id="KW-0378">Hydrolase</keyword>
<name>A0A0L8V6V1_9BACT</name>
<evidence type="ECO:0000256" key="1">
    <source>
        <dbReference type="ARBA" id="ARBA00009179"/>
    </source>
</evidence>
<dbReference type="SUPFAM" id="SSF52096">
    <property type="entry name" value="ClpP/crotonase"/>
    <property type="match status" value="1"/>
</dbReference>
<dbReference type="GO" id="GO:0007165">
    <property type="term" value="P:signal transduction"/>
    <property type="evidence" value="ECO:0007669"/>
    <property type="project" value="TreeGrafter"/>
</dbReference>
<dbReference type="InterPro" id="IPR041489">
    <property type="entry name" value="PDZ_6"/>
</dbReference>
<dbReference type="Gene3D" id="2.30.42.10">
    <property type="match status" value="1"/>
</dbReference>
<dbReference type="CDD" id="cd06782">
    <property type="entry name" value="cpPDZ_CPP-like"/>
    <property type="match status" value="1"/>
</dbReference>
<accession>A0A0L8V6V1</accession>
<dbReference type="CDD" id="cd07560">
    <property type="entry name" value="Peptidase_S41_CPP"/>
    <property type="match status" value="1"/>
</dbReference>
<dbReference type="SUPFAM" id="SSF50156">
    <property type="entry name" value="PDZ domain-like"/>
    <property type="match status" value="1"/>
</dbReference>
<evidence type="ECO:0000256" key="5">
    <source>
        <dbReference type="RuleBase" id="RU004404"/>
    </source>
</evidence>
<dbReference type="NCBIfam" id="TIGR00225">
    <property type="entry name" value="prc"/>
    <property type="match status" value="1"/>
</dbReference>
<proteinExistence type="inferred from homology"/>
<dbReference type="GO" id="GO:0030288">
    <property type="term" value="C:outer membrane-bounded periplasmic space"/>
    <property type="evidence" value="ECO:0007669"/>
    <property type="project" value="TreeGrafter"/>
</dbReference>
<dbReference type="GO" id="GO:0006508">
    <property type="term" value="P:proteolysis"/>
    <property type="evidence" value="ECO:0007669"/>
    <property type="project" value="UniProtKB-KW"/>
</dbReference>
<dbReference type="Gene3D" id="3.30.750.44">
    <property type="match status" value="1"/>
</dbReference>
<dbReference type="Proteomes" id="UP000036958">
    <property type="component" value="Unassembled WGS sequence"/>
</dbReference>
<dbReference type="SMART" id="SM00228">
    <property type="entry name" value="PDZ"/>
    <property type="match status" value="1"/>
</dbReference>
<keyword evidence="2 5" id="KW-0645">Protease</keyword>
<dbReference type="OrthoDB" id="9812068at2"/>
<dbReference type="InterPro" id="IPR004447">
    <property type="entry name" value="Peptidase_S41A"/>
</dbReference>
<dbReference type="InterPro" id="IPR029045">
    <property type="entry name" value="ClpP/crotonase-like_dom_sf"/>
</dbReference>
<dbReference type="InterPro" id="IPR036034">
    <property type="entry name" value="PDZ_sf"/>
</dbReference>
<dbReference type="RefSeq" id="WP_082326500.1">
    <property type="nucleotide sequence ID" value="NZ_LGIA01000171.1"/>
</dbReference>
<dbReference type="PANTHER" id="PTHR32060">
    <property type="entry name" value="TAIL-SPECIFIC PROTEASE"/>
    <property type="match status" value="1"/>
</dbReference>
<dbReference type="Pfam" id="PF17820">
    <property type="entry name" value="PDZ_6"/>
    <property type="match status" value="1"/>
</dbReference>
<gene>
    <name evidence="7" type="ORF">NC99_31470</name>
</gene>
<dbReference type="EMBL" id="LGIA01000171">
    <property type="protein sequence ID" value="KOH44154.1"/>
    <property type="molecule type" value="Genomic_DNA"/>
</dbReference>
<dbReference type="AlphaFoldDB" id="A0A0L8V6V1"/>
<evidence type="ECO:0000256" key="4">
    <source>
        <dbReference type="ARBA" id="ARBA00022825"/>
    </source>
</evidence>
<dbReference type="Pfam" id="PF03572">
    <property type="entry name" value="Peptidase_S41"/>
    <property type="match status" value="1"/>
</dbReference>
<dbReference type="InterPro" id="IPR001478">
    <property type="entry name" value="PDZ"/>
</dbReference>
<dbReference type="Gene3D" id="3.90.226.10">
    <property type="entry name" value="2-enoyl-CoA Hydratase, Chain A, domain 1"/>
    <property type="match status" value="1"/>
</dbReference>
<dbReference type="STRING" id="1409788.NC99_31470"/>
<dbReference type="PROSITE" id="PS50106">
    <property type="entry name" value="PDZ"/>
    <property type="match status" value="1"/>
</dbReference>
<keyword evidence="8" id="KW-1185">Reference proteome</keyword>
<dbReference type="FunFam" id="2.30.42.10:FF:000063">
    <property type="entry name" value="Peptidase, S41 family"/>
    <property type="match status" value="1"/>
</dbReference>
<evidence type="ECO:0000256" key="2">
    <source>
        <dbReference type="ARBA" id="ARBA00022670"/>
    </source>
</evidence>
<dbReference type="GO" id="GO:0008236">
    <property type="term" value="F:serine-type peptidase activity"/>
    <property type="evidence" value="ECO:0007669"/>
    <property type="project" value="UniProtKB-KW"/>
</dbReference>
<protein>
    <submittedName>
        <fullName evidence="7">Peptidase S41</fullName>
    </submittedName>
</protein>
<dbReference type="SMART" id="SM00245">
    <property type="entry name" value="TSPc"/>
    <property type="match status" value="1"/>
</dbReference>
<evidence type="ECO:0000259" key="6">
    <source>
        <dbReference type="PROSITE" id="PS50106"/>
    </source>
</evidence>
<dbReference type="PANTHER" id="PTHR32060:SF30">
    <property type="entry name" value="CARBOXY-TERMINAL PROCESSING PROTEASE CTPA"/>
    <property type="match status" value="1"/>
</dbReference>
<evidence type="ECO:0000313" key="7">
    <source>
        <dbReference type="EMBL" id="KOH44154.1"/>
    </source>
</evidence>
<dbReference type="InterPro" id="IPR005151">
    <property type="entry name" value="Tail-specific_protease"/>
</dbReference>
<evidence type="ECO:0000256" key="3">
    <source>
        <dbReference type="ARBA" id="ARBA00022801"/>
    </source>
</evidence>
<sequence length="581" mass="65352">MKYNRKQKTGFSIVAGLLVVLLIFTGFNRDEKLFLVDKNLDIYYTLVRELNLFYVDDINPTDLVKTSIDEMLESLDPYTTYIPESDMEDFKFMTTGEYAGIGAMISKHGDQVVISEPYEGFPAQKSGLKAGDVLLEVAGKSTTNMSVEDVSNLLKGPANKVVDVKIERPGQKKNLELAIVREKIQIDAVPYYGMLDDETGYIRLSNFTNNCASQVKKAFVELKEQHDAKKLILDLRSNPGGLLMESVEIVNLFVPKGSEVVSTKGKVKQWDKTYTATENPIDTVMPMAVLVNQGSASASEIVAGALQDLDRAVIVGTRTFGKGLVQTTRDLSYNTKLKVTTAKYYIPSGRCIQALDYSHRNEDGSVGNVPDSLISEFTTKKGRKVYDGGGIVPDLKIDLDRLSSLSINLARQFMFFDFATQFANEHESIAAAEEFKIDDAIFNDFKTFVKERGFSYQSETEKVYQELMETAKQEKYFDVAEQEFEQLKVKIGHELDQDFESFKDELKEMLTDEIVTRYYYQRGAIKSAIQDDKGIEKAKETLKDPNAFSSVFTKGKIISSNLIVQPDNDWVLRPSLELHEA</sequence>
<comment type="caution">
    <text evidence="7">The sequence shown here is derived from an EMBL/GenBank/DDBJ whole genome shotgun (WGS) entry which is preliminary data.</text>
</comment>
<keyword evidence="4 5" id="KW-0720">Serine protease</keyword>
<comment type="similarity">
    <text evidence="1 5">Belongs to the peptidase S41A family.</text>
</comment>
<feature type="domain" description="PDZ" evidence="6">
    <location>
        <begin position="96"/>
        <end position="161"/>
    </location>
</feature>
<evidence type="ECO:0000313" key="8">
    <source>
        <dbReference type="Proteomes" id="UP000036958"/>
    </source>
</evidence>
<dbReference type="GO" id="GO:0004175">
    <property type="term" value="F:endopeptidase activity"/>
    <property type="evidence" value="ECO:0007669"/>
    <property type="project" value="TreeGrafter"/>
</dbReference>
<reference evidence="8" key="1">
    <citation type="submission" date="2015-07" db="EMBL/GenBank/DDBJ databases">
        <title>Genome sequencing of Sunxiuqinia dokdonensis strain SK.</title>
        <authorList>
            <person name="Ahn S."/>
            <person name="Kim B.-C."/>
        </authorList>
    </citation>
    <scope>NUCLEOTIDE SEQUENCE [LARGE SCALE GENOMIC DNA]</scope>
    <source>
        <strain evidence="8">SK</strain>
    </source>
</reference>
<organism evidence="7 8">
    <name type="scientific">Sunxiuqinia dokdonensis</name>
    <dbReference type="NCBI Taxonomy" id="1409788"/>
    <lineage>
        <taxon>Bacteria</taxon>
        <taxon>Pseudomonadati</taxon>
        <taxon>Bacteroidota</taxon>
        <taxon>Bacteroidia</taxon>
        <taxon>Marinilabiliales</taxon>
        <taxon>Prolixibacteraceae</taxon>
        <taxon>Sunxiuqinia</taxon>
    </lineage>
</organism>